<proteinExistence type="predicted"/>
<comment type="caution">
    <text evidence="1">The sequence shown here is derived from an EMBL/GenBank/DDBJ whole genome shotgun (WGS) entry which is preliminary data.</text>
</comment>
<name>A0ABS7L1V0_CLOSR</name>
<dbReference type="Gene3D" id="3.90.1140.10">
    <property type="entry name" value="Cyclic phosphodiesterase"/>
    <property type="match status" value="1"/>
</dbReference>
<accession>A0ABS7L1V0</accession>
<dbReference type="EMBL" id="JAIKTU010000016">
    <property type="protein sequence ID" value="MBY0757049.1"/>
    <property type="molecule type" value="Genomic_DNA"/>
</dbReference>
<gene>
    <name evidence="1" type="ORF">K5V21_16530</name>
</gene>
<organism evidence="1 2">
    <name type="scientific">Clostridium sardiniense</name>
    <name type="common">Clostridium absonum</name>
    <dbReference type="NCBI Taxonomy" id="29369"/>
    <lineage>
        <taxon>Bacteria</taxon>
        <taxon>Bacillati</taxon>
        <taxon>Bacillota</taxon>
        <taxon>Clostridia</taxon>
        <taxon>Eubacteriales</taxon>
        <taxon>Clostridiaceae</taxon>
        <taxon>Clostridium</taxon>
    </lineage>
</organism>
<reference evidence="1 2" key="1">
    <citation type="journal article" date="2021" name="Cell Host Microbe">
        <title>in vivo commensal control of Clostridioides difficile virulence.</title>
        <authorList>
            <person name="Girinathan B.P."/>
            <person name="Dibenedetto N."/>
            <person name="Worley J.N."/>
            <person name="Peltier J."/>
            <person name="Arrieta-Ortiz M.L."/>
            <person name="Rupa Christinal Immanuel S."/>
            <person name="Lavin R."/>
            <person name="Delaney M.L."/>
            <person name="Cummins C."/>
            <person name="Hoffmann M."/>
            <person name="Luo Y."/>
            <person name="Gonzalez-Escalona N."/>
            <person name="Allard M."/>
            <person name="Onderdonk A.B."/>
            <person name="Gerber G.K."/>
            <person name="Sonenshein A.L."/>
            <person name="Baliga N."/>
            <person name="Dupuy B."/>
            <person name="Bry L."/>
        </authorList>
    </citation>
    <scope>NUCLEOTIDE SEQUENCE [LARGE SCALE GENOMIC DNA]</scope>
    <source>
        <strain evidence="1 2">DSM 599</strain>
    </source>
</reference>
<evidence type="ECO:0000313" key="2">
    <source>
        <dbReference type="Proteomes" id="UP001299068"/>
    </source>
</evidence>
<keyword evidence="2" id="KW-1185">Reference proteome</keyword>
<sequence>MRYYIVALFDDSSYEVINPVQKTVSRKLRANRNSPAPYIALEVIDNPNVEKLNTVIEKILRPYKKFKVELSSDLSISEDLKTVNLGISYRGYIKKIERALTDNLKLHGFNVRENNSDNPSVSLANLNYVSKDPKKKPLDSQIIPQNKIENKTLKIDKFQLWKVPNNKREFKVKDFELKTF</sequence>
<protein>
    <recommendedName>
        <fullName evidence="3">2'-5' RNA ligase</fullName>
    </recommendedName>
</protein>
<dbReference type="InterPro" id="IPR009097">
    <property type="entry name" value="Cyclic_Pdiesterase"/>
</dbReference>
<dbReference type="SUPFAM" id="SSF55144">
    <property type="entry name" value="LigT-like"/>
    <property type="match status" value="1"/>
</dbReference>
<evidence type="ECO:0000313" key="1">
    <source>
        <dbReference type="EMBL" id="MBY0757049.1"/>
    </source>
</evidence>
<dbReference type="RefSeq" id="WP_204596663.1">
    <property type="nucleotide sequence ID" value="NZ_JAFBDA010000036.1"/>
</dbReference>
<evidence type="ECO:0008006" key="3">
    <source>
        <dbReference type="Google" id="ProtNLM"/>
    </source>
</evidence>
<dbReference type="Proteomes" id="UP001299068">
    <property type="component" value="Unassembled WGS sequence"/>
</dbReference>